<evidence type="ECO:0000313" key="3">
    <source>
        <dbReference type="Proteomes" id="UP000823388"/>
    </source>
</evidence>
<dbReference type="Proteomes" id="UP000823388">
    <property type="component" value="Chromosome 3K"/>
</dbReference>
<protein>
    <recommendedName>
        <fullName evidence="4">Secreted protein</fullName>
    </recommendedName>
</protein>
<evidence type="ECO:0000313" key="2">
    <source>
        <dbReference type="EMBL" id="KAG2628715.1"/>
    </source>
</evidence>
<name>A0A8T0V3B2_PANVG</name>
<gene>
    <name evidence="2" type="ORF">PVAP13_3KG383400</name>
</gene>
<dbReference type="AlphaFoldDB" id="A0A8T0V3B2"/>
<evidence type="ECO:0008006" key="4">
    <source>
        <dbReference type="Google" id="ProtNLM"/>
    </source>
</evidence>
<keyword evidence="1" id="KW-0732">Signal</keyword>
<feature type="chain" id="PRO_5035811007" description="Secreted protein" evidence="1">
    <location>
        <begin position="19"/>
        <end position="93"/>
    </location>
</feature>
<evidence type="ECO:0000256" key="1">
    <source>
        <dbReference type="SAM" id="SignalP"/>
    </source>
</evidence>
<sequence length="93" mass="10613">MVFFFLSFSSLMNHWNQAFTVALLNEQICTRAGAVSPSPSMHWACRSRGMPEQYYAAHANLPGGFVRVWLVTPLMDASLSERSLWRFSTDLLR</sequence>
<dbReference type="EMBL" id="CM029041">
    <property type="protein sequence ID" value="KAG2628715.1"/>
    <property type="molecule type" value="Genomic_DNA"/>
</dbReference>
<comment type="caution">
    <text evidence="2">The sequence shown here is derived from an EMBL/GenBank/DDBJ whole genome shotgun (WGS) entry which is preliminary data.</text>
</comment>
<proteinExistence type="predicted"/>
<accession>A0A8T0V3B2</accession>
<reference evidence="2" key="1">
    <citation type="submission" date="2020-05" db="EMBL/GenBank/DDBJ databases">
        <title>WGS assembly of Panicum virgatum.</title>
        <authorList>
            <person name="Lovell J.T."/>
            <person name="Jenkins J."/>
            <person name="Shu S."/>
            <person name="Juenger T.E."/>
            <person name="Schmutz J."/>
        </authorList>
    </citation>
    <scope>NUCLEOTIDE SEQUENCE</scope>
    <source>
        <strain evidence="2">AP13</strain>
    </source>
</reference>
<feature type="signal peptide" evidence="1">
    <location>
        <begin position="1"/>
        <end position="18"/>
    </location>
</feature>
<keyword evidence="3" id="KW-1185">Reference proteome</keyword>
<organism evidence="2 3">
    <name type="scientific">Panicum virgatum</name>
    <name type="common">Blackwell switchgrass</name>
    <dbReference type="NCBI Taxonomy" id="38727"/>
    <lineage>
        <taxon>Eukaryota</taxon>
        <taxon>Viridiplantae</taxon>
        <taxon>Streptophyta</taxon>
        <taxon>Embryophyta</taxon>
        <taxon>Tracheophyta</taxon>
        <taxon>Spermatophyta</taxon>
        <taxon>Magnoliopsida</taxon>
        <taxon>Liliopsida</taxon>
        <taxon>Poales</taxon>
        <taxon>Poaceae</taxon>
        <taxon>PACMAD clade</taxon>
        <taxon>Panicoideae</taxon>
        <taxon>Panicodae</taxon>
        <taxon>Paniceae</taxon>
        <taxon>Panicinae</taxon>
        <taxon>Panicum</taxon>
        <taxon>Panicum sect. Hiantes</taxon>
    </lineage>
</organism>